<evidence type="ECO:0000313" key="2">
    <source>
        <dbReference type="Proteomes" id="UP000250235"/>
    </source>
</evidence>
<gene>
    <name evidence="1" type="ORF">F511_28756</name>
</gene>
<evidence type="ECO:0000313" key="1">
    <source>
        <dbReference type="EMBL" id="KZV47908.1"/>
    </source>
</evidence>
<dbReference type="AlphaFoldDB" id="A0A2Z7CM62"/>
<proteinExistence type="predicted"/>
<keyword evidence="2" id="KW-1185">Reference proteome</keyword>
<sequence length="139" mass="16328">METSKAEPTDRNQAKAKLNIDAYVDSNAYVESSMDRLAYVESSCTHCCWYNEEKTYQLLWKVKKRTADEQYCEENQQLSEQLLNNVITKKTISCWNELVEDETTTERTDNETAVAHQRRCISCCIEEKMLSDIDYTWRS</sequence>
<accession>A0A2Z7CM62</accession>
<name>A0A2Z7CM62_9LAMI</name>
<dbReference type="Proteomes" id="UP000250235">
    <property type="component" value="Unassembled WGS sequence"/>
</dbReference>
<organism evidence="1 2">
    <name type="scientific">Dorcoceras hygrometricum</name>
    <dbReference type="NCBI Taxonomy" id="472368"/>
    <lineage>
        <taxon>Eukaryota</taxon>
        <taxon>Viridiplantae</taxon>
        <taxon>Streptophyta</taxon>
        <taxon>Embryophyta</taxon>
        <taxon>Tracheophyta</taxon>
        <taxon>Spermatophyta</taxon>
        <taxon>Magnoliopsida</taxon>
        <taxon>eudicotyledons</taxon>
        <taxon>Gunneridae</taxon>
        <taxon>Pentapetalae</taxon>
        <taxon>asterids</taxon>
        <taxon>lamiids</taxon>
        <taxon>Lamiales</taxon>
        <taxon>Gesneriaceae</taxon>
        <taxon>Didymocarpoideae</taxon>
        <taxon>Trichosporeae</taxon>
        <taxon>Loxocarpinae</taxon>
        <taxon>Dorcoceras</taxon>
    </lineage>
</organism>
<reference evidence="1 2" key="1">
    <citation type="journal article" date="2015" name="Proc. Natl. Acad. Sci. U.S.A.">
        <title>The resurrection genome of Boea hygrometrica: A blueprint for survival of dehydration.</title>
        <authorList>
            <person name="Xiao L."/>
            <person name="Yang G."/>
            <person name="Zhang L."/>
            <person name="Yang X."/>
            <person name="Zhao S."/>
            <person name="Ji Z."/>
            <person name="Zhou Q."/>
            <person name="Hu M."/>
            <person name="Wang Y."/>
            <person name="Chen M."/>
            <person name="Xu Y."/>
            <person name="Jin H."/>
            <person name="Xiao X."/>
            <person name="Hu G."/>
            <person name="Bao F."/>
            <person name="Hu Y."/>
            <person name="Wan P."/>
            <person name="Li L."/>
            <person name="Deng X."/>
            <person name="Kuang T."/>
            <person name="Xiang C."/>
            <person name="Zhu J.K."/>
            <person name="Oliver M.J."/>
            <person name="He Y."/>
        </authorList>
    </citation>
    <scope>NUCLEOTIDE SEQUENCE [LARGE SCALE GENOMIC DNA]</scope>
    <source>
        <strain evidence="2">cv. XS01</strain>
    </source>
</reference>
<protein>
    <submittedName>
        <fullName evidence="1">Uncharacterized protein</fullName>
    </submittedName>
</protein>
<dbReference type="EMBL" id="KQ994546">
    <property type="protein sequence ID" value="KZV47908.1"/>
    <property type="molecule type" value="Genomic_DNA"/>
</dbReference>